<dbReference type="InterPro" id="IPR033131">
    <property type="entry name" value="Pectinesterase_Asp_AS"/>
</dbReference>
<dbReference type="InterPro" id="IPR006501">
    <property type="entry name" value="Pectinesterase_inhib_dom"/>
</dbReference>
<evidence type="ECO:0000256" key="7">
    <source>
        <dbReference type="ARBA" id="ARBA00022801"/>
    </source>
</evidence>
<keyword evidence="16" id="KW-1185">Reference proteome</keyword>
<dbReference type="EMBL" id="JBEDUW010000006">
    <property type="protein sequence ID" value="KAK9923864.1"/>
    <property type="molecule type" value="Genomic_DNA"/>
</dbReference>
<comment type="subcellular location">
    <subcellularLocation>
        <location evidence="1 12">Secreted</location>
        <location evidence="1 12">Cell wall</location>
    </subcellularLocation>
</comment>
<gene>
    <name evidence="15" type="ORF">M0R45_032262</name>
</gene>
<dbReference type="CDD" id="cd15798">
    <property type="entry name" value="PMEI-like_3"/>
    <property type="match status" value="1"/>
</dbReference>
<dbReference type="NCBIfam" id="TIGR01614">
    <property type="entry name" value="PME_inhib"/>
    <property type="match status" value="1"/>
</dbReference>
<evidence type="ECO:0000313" key="16">
    <source>
        <dbReference type="Proteomes" id="UP001457282"/>
    </source>
</evidence>
<dbReference type="SMART" id="SM00856">
    <property type="entry name" value="PMEI"/>
    <property type="match status" value="1"/>
</dbReference>
<keyword evidence="9" id="KW-1015">Disulfide bond</keyword>
<keyword evidence="13" id="KW-1133">Transmembrane helix</keyword>
<keyword evidence="8 12" id="KW-0063">Aspartyl esterase</keyword>
<feature type="domain" description="Pectinesterase inhibitor" evidence="14">
    <location>
        <begin position="55"/>
        <end position="215"/>
    </location>
</feature>
<dbReference type="EC" id="3.1.1.11" evidence="5 12"/>
<dbReference type="PANTHER" id="PTHR31707">
    <property type="entry name" value="PECTINESTERASE"/>
    <property type="match status" value="1"/>
</dbReference>
<evidence type="ECO:0000256" key="3">
    <source>
        <dbReference type="ARBA" id="ARBA00006027"/>
    </source>
</evidence>
<protein>
    <recommendedName>
        <fullName evidence="5 12">Pectinesterase</fullName>
        <ecNumber evidence="5 12">3.1.1.11</ecNumber>
    </recommendedName>
</protein>
<keyword evidence="12" id="KW-0964">Secreted</keyword>
<dbReference type="SUPFAM" id="SSF101148">
    <property type="entry name" value="Plant invertase/pectin methylesterase inhibitor"/>
    <property type="match status" value="1"/>
</dbReference>
<evidence type="ECO:0000256" key="12">
    <source>
        <dbReference type="RuleBase" id="RU000589"/>
    </source>
</evidence>
<evidence type="ECO:0000256" key="4">
    <source>
        <dbReference type="ARBA" id="ARBA00007786"/>
    </source>
</evidence>
<name>A0AAW1WJZ1_RUBAR</name>
<dbReference type="GO" id="GO:0045490">
    <property type="term" value="P:pectin catabolic process"/>
    <property type="evidence" value="ECO:0007669"/>
    <property type="project" value="UniProtKB-UniRule"/>
</dbReference>
<evidence type="ECO:0000256" key="5">
    <source>
        <dbReference type="ARBA" id="ARBA00013229"/>
    </source>
</evidence>
<keyword evidence="13" id="KW-0472">Membrane</keyword>
<dbReference type="InterPro" id="IPR012334">
    <property type="entry name" value="Pectin_lyas_fold"/>
</dbReference>
<dbReference type="GO" id="GO:0042545">
    <property type="term" value="P:cell wall modification"/>
    <property type="evidence" value="ECO:0007669"/>
    <property type="project" value="UniProtKB-UniRule"/>
</dbReference>
<evidence type="ECO:0000256" key="1">
    <source>
        <dbReference type="ARBA" id="ARBA00004191"/>
    </source>
</evidence>
<dbReference type="SUPFAM" id="SSF51126">
    <property type="entry name" value="Pectin lyase-like"/>
    <property type="match status" value="1"/>
</dbReference>
<comment type="catalytic activity">
    <reaction evidence="12">
        <text>[(1-&gt;4)-alpha-D-galacturonosyl methyl ester](n) + n H2O = [(1-&gt;4)-alpha-D-galacturonosyl](n) + n methanol + n H(+)</text>
        <dbReference type="Rhea" id="RHEA:22380"/>
        <dbReference type="Rhea" id="RHEA-COMP:14570"/>
        <dbReference type="Rhea" id="RHEA-COMP:14573"/>
        <dbReference type="ChEBI" id="CHEBI:15377"/>
        <dbReference type="ChEBI" id="CHEBI:15378"/>
        <dbReference type="ChEBI" id="CHEBI:17790"/>
        <dbReference type="ChEBI" id="CHEBI:140522"/>
        <dbReference type="ChEBI" id="CHEBI:140523"/>
        <dbReference type="EC" id="3.1.1.11"/>
    </reaction>
</comment>
<keyword evidence="13" id="KW-0812">Transmembrane</keyword>
<proteinExistence type="inferred from homology"/>
<dbReference type="Gene3D" id="2.160.20.10">
    <property type="entry name" value="Single-stranded right-handed beta-helix, Pectin lyase-like"/>
    <property type="match status" value="1"/>
</dbReference>
<dbReference type="PROSITE" id="PS00503">
    <property type="entry name" value="PECTINESTERASE_2"/>
    <property type="match status" value="1"/>
</dbReference>
<comment type="similarity">
    <text evidence="4">In the C-terminal section; belongs to the pectinesterase family.</text>
</comment>
<dbReference type="FunFam" id="1.20.140.40:FF:000010">
    <property type="entry name" value="Pectinesterase"/>
    <property type="match status" value="1"/>
</dbReference>
<evidence type="ECO:0000256" key="6">
    <source>
        <dbReference type="ARBA" id="ARBA00022512"/>
    </source>
</evidence>
<comment type="pathway">
    <text evidence="2 12">Glycan metabolism; pectin degradation; 2-dehydro-3-deoxy-D-gluconate from pectin: step 1/5.</text>
</comment>
<organism evidence="15 16">
    <name type="scientific">Rubus argutus</name>
    <name type="common">Southern blackberry</name>
    <dbReference type="NCBI Taxonomy" id="59490"/>
    <lineage>
        <taxon>Eukaryota</taxon>
        <taxon>Viridiplantae</taxon>
        <taxon>Streptophyta</taxon>
        <taxon>Embryophyta</taxon>
        <taxon>Tracheophyta</taxon>
        <taxon>Spermatophyta</taxon>
        <taxon>Magnoliopsida</taxon>
        <taxon>eudicotyledons</taxon>
        <taxon>Gunneridae</taxon>
        <taxon>Pentapetalae</taxon>
        <taxon>rosids</taxon>
        <taxon>fabids</taxon>
        <taxon>Rosales</taxon>
        <taxon>Rosaceae</taxon>
        <taxon>Rosoideae</taxon>
        <taxon>Rosoideae incertae sedis</taxon>
        <taxon>Rubus</taxon>
    </lineage>
</organism>
<dbReference type="Pfam" id="PF04043">
    <property type="entry name" value="PMEI"/>
    <property type="match status" value="1"/>
</dbReference>
<dbReference type="Gene3D" id="1.20.140.40">
    <property type="entry name" value="Invertase/pectin methylesterase inhibitor family protein"/>
    <property type="match status" value="1"/>
</dbReference>
<dbReference type="InterPro" id="IPR018040">
    <property type="entry name" value="Pectinesterase_Tyr_AS"/>
</dbReference>
<dbReference type="Pfam" id="PF01095">
    <property type="entry name" value="Pectinesterase"/>
    <property type="match status" value="1"/>
</dbReference>
<evidence type="ECO:0000256" key="13">
    <source>
        <dbReference type="SAM" id="Phobius"/>
    </source>
</evidence>
<evidence type="ECO:0000256" key="8">
    <source>
        <dbReference type="ARBA" id="ARBA00023085"/>
    </source>
</evidence>
<evidence type="ECO:0000256" key="2">
    <source>
        <dbReference type="ARBA" id="ARBA00005184"/>
    </source>
</evidence>
<dbReference type="InterPro" id="IPR011050">
    <property type="entry name" value="Pectin_lyase_fold/virulence"/>
</dbReference>
<dbReference type="InterPro" id="IPR035513">
    <property type="entry name" value="Invertase/methylesterase_inhib"/>
</dbReference>
<accession>A0AAW1WJZ1</accession>
<dbReference type="Proteomes" id="UP001457282">
    <property type="component" value="Unassembled WGS sequence"/>
</dbReference>
<comment type="function">
    <text evidence="12">Acts in the modification of cell walls via demethylesterification of cell wall pectin.</text>
</comment>
<dbReference type="AlphaFoldDB" id="A0AAW1WJZ1"/>
<evidence type="ECO:0000256" key="11">
    <source>
        <dbReference type="PROSITE-ProRule" id="PRU10040"/>
    </source>
</evidence>
<keyword evidence="10" id="KW-0325">Glycoprotein</keyword>
<keyword evidence="12" id="KW-0961">Cell wall biogenesis/degradation</keyword>
<dbReference type="FunFam" id="2.160.20.10:FF:000001">
    <property type="entry name" value="Pectinesterase"/>
    <property type="match status" value="1"/>
</dbReference>
<keyword evidence="6 12" id="KW-0134">Cell wall</keyword>
<evidence type="ECO:0000313" key="15">
    <source>
        <dbReference type="EMBL" id="KAK9923864.1"/>
    </source>
</evidence>
<dbReference type="GO" id="GO:0004857">
    <property type="term" value="F:enzyme inhibitor activity"/>
    <property type="evidence" value="ECO:0007669"/>
    <property type="project" value="InterPro"/>
</dbReference>
<keyword evidence="7 12" id="KW-0378">Hydrolase</keyword>
<dbReference type="GO" id="GO:0030599">
    <property type="term" value="F:pectinesterase activity"/>
    <property type="evidence" value="ECO:0007669"/>
    <property type="project" value="UniProtKB-UniRule"/>
</dbReference>
<dbReference type="InterPro" id="IPR000070">
    <property type="entry name" value="Pectinesterase_cat"/>
</dbReference>
<feature type="active site" evidence="11">
    <location>
        <position position="416"/>
    </location>
</feature>
<reference evidence="15 16" key="1">
    <citation type="journal article" date="2023" name="G3 (Bethesda)">
        <title>A chromosome-length genome assembly and annotation of blackberry (Rubus argutus, cv. 'Hillquist').</title>
        <authorList>
            <person name="Bruna T."/>
            <person name="Aryal R."/>
            <person name="Dudchenko O."/>
            <person name="Sargent D.J."/>
            <person name="Mead D."/>
            <person name="Buti M."/>
            <person name="Cavallini A."/>
            <person name="Hytonen T."/>
            <person name="Andres J."/>
            <person name="Pham M."/>
            <person name="Weisz D."/>
            <person name="Mascagni F."/>
            <person name="Usai G."/>
            <person name="Natali L."/>
            <person name="Bassil N."/>
            <person name="Fernandez G.E."/>
            <person name="Lomsadze A."/>
            <person name="Armour M."/>
            <person name="Olukolu B."/>
            <person name="Poorten T."/>
            <person name="Britton C."/>
            <person name="Davik J."/>
            <person name="Ashrafi H."/>
            <person name="Aiden E.L."/>
            <person name="Borodovsky M."/>
            <person name="Worthington M."/>
        </authorList>
    </citation>
    <scope>NUCLEOTIDE SEQUENCE [LARGE SCALE GENOMIC DNA]</scope>
    <source>
        <strain evidence="15">PI 553951</strain>
    </source>
</reference>
<feature type="transmembrane region" description="Helical" evidence="13">
    <location>
        <begin position="20"/>
        <end position="41"/>
    </location>
</feature>
<evidence type="ECO:0000259" key="14">
    <source>
        <dbReference type="SMART" id="SM00856"/>
    </source>
</evidence>
<dbReference type="PROSITE" id="PS00800">
    <property type="entry name" value="PECTINESTERASE_1"/>
    <property type="match status" value="1"/>
</dbReference>
<evidence type="ECO:0000256" key="9">
    <source>
        <dbReference type="ARBA" id="ARBA00023157"/>
    </source>
</evidence>
<sequence>MAKIKELLAKVSESKKHKKLFIALIATVLLVAAIIGIVTGVQNKNSNSDNESLSAAHAIVKTSCSSTLYPELCFSTLATSATPNVTSLKDVIELSLNITITAVEKNFVAIEKLIKKLVKSLTKRERRALHDCLEMIDETLDEVHEAVKDLLEYPSNNRSLTAHANDLKTLISSAITNQDTCLDGFSHAEADKIVRKSLQKGQKYVEKLCSNALAMIKNLTDNDIANEMNAKSSSSNRKLKEERSDRWPEWLSVADRHLLQSSSVTPNVVVAADGSGDYTTVSSAVEAAPNKSSSRYVIRIKAGVYRENVDVPSAKTNIMFVGDGRTTTIITASRNVVDGDTTFNSATVAAVGAGFLARDITFQNAAGPSKHQAVALRVGSDLSAFHRCGIIAYQDSLYVHSNRQFFEGCYVAGTVDFIFGNAAVVLQNCDIHARKPDPGQKNMVTAQGRTDPNQNTGIVIQKSRIGATSDLEAVKDSFKTYLGRPWKEYSRTVIMQTYITDIIDPAGWYEWNGTFALDTLFYAEYANTGPGASTTNRVKWKGYKVITNSTEAEAFTPGSFIAGGSWLNATGFPFILGL</sequence>
<evidence type="ECO:0000256" key="10">
    <source>
        <dbReference type="ARBA" id="ARBA00023180"/>
    </source>
</evidence>
<comment type="similarity">
    <text evidence="3">In the N-terminal section; belongs to the PMEI family.</text>
</comment>
<comment type="caution">
    <text evidence="15">The sequence shown here is derived from an EMBL/GenBank/DDBJ whole genome shotgun (WGS) entry which is preliminary data.</text>
</comment>